<name>A0A139HW76_9PEZI</name>
<evidence type="ECO:0000313" key="3">
    <source>
        <dbReference type="Proteomes" id="UP000070133"/>
    </source>
</evidence>
<dbReference type="Proteomes" id="UP000070133">
    <property type="component" value="Unassembled WGS sequence"/>
</dbReference>
<dbReference type="OrthoDB" id="3645944at2759"/>
<proteinExistence type="predicted"/>
<gene>
    <name evidence="2" type="ORF">AC578_8535</name>
</gene>
<evidence type="ECO:0000313" key="2">
    <source>
        <dbReference type="EMBL" id="KXT06696.1"/>
    </source>
</evidence>
<feature type="compositionally biased region" description="Acidic residues" evidence="1">
    <location>
        <begin position="458"/>
        <end position="486"/>
    </location>
</feature>
<protein>
    <submittedName>
        <fullName evidence="2">Uncharacterized protein</fullName>
    </submittedName>
</protein>
<sequence length="546" mass="61080">MKPRIRRVNRSSRSITAQEFLAKYNDVCSYHQPGLPLSTSAQLGSVPQAQHPRATPTYHPVNHQNNARSDFTVPQQCRTPSFHWKARARQQFIADRSAYPLMTKRAMSQLNPGGATAGQFESLSMSHLQTFRVPISGISGSQGCLLSITGTVEAAQKFHQAAQSLIPQANEPADMMSAFQTSLRILQLVKIFPTDQQIEASERQGGAFCPVDNPVADDQPSVAGRGSPPIKNAFFIDGVLAFLRHGAAFQGHKFCFELGLLTHDLDHNTHRIEIFPSEIGKPATHTLWMLRKVQATQGFFSHHEESFLGFTFRSDHPLTKPKPKPRISPAHFRSGKHVTERFTVDEILSGQAGLYPDHFFGEVLLYVAMGIKNTNLLTEKINNLRQGPASPKLTNNNLTKRITAALKAKAWLEDRSEDEVTDEYDIVVRGKVNTRRKQIRDGTSKRSKKRKNAVPAIVEDDEDELMADISEDEEEAEMSDGEETDDSSSRTFLRAHRGRSSRRQAVSYAEPGFESGGDEEISDQPRKKVMLRRSIVESDDSDVYEE</sequence>
<accession>A0A139HW76</accession>
<keyword evidence="3" id="KW-1185">Reference proteome</keyword>
<dbReference type="AlphaFoldDB" id="A0A139HW76"/>
<dbReference type="EMBL" id="LFZN01000005">
    <property type="protein sequence ID" value="KXT06696.1"/>
    <property type="molecule type" value="Genomic_DNA"/>
</dbReference>
<comment type="caution">
    <text evidence="2">The sequence shown here is derived from an EMBL/GenBank/DDBJ whole genome shotgun (WGS) entry which is preliminary data.</text>
</comment>
<feature type="region of interest" description="Disordered" evidence="1">
    <location>
        <begin position="436"/>
        <end position="526"/>
    </location>
</feature>
<evidence type="ECO:0000256" key="1">
    <source>
        <dbReference type="SAM" id="MobiDB-lite"/>
    </source>
</evidence>
<reference evidence="2 3" key="1">
    <citation type="submission" date="2015-07" db="EMBL/GenBank/DDBJ databases">
        <title>Comparative genomics of the Sigatoka disease complex on banana suggests a link between parallel evolutionary changes in Pseudocercospora fijiensis and Pseudocercospora eumusae and increased virulence on the banana host.</title>
        <authorList>
            <person name="Chang T.-C."/>
            <person name="Salvucci A."/>
            <person name="Crous P.W."/>
            <person name="Stergiopoulos I."/>
        </authorList>
    </citation>
    <scope>NUCLEOTIDE SEQUENCE [LARGE SCALE GENOMIC DNA]</scope>
    <source>
        <strain evidence="2 3">CBS 114824</strain>
    </source>
</reference>
<feature type="compositionally biased region" description="Basic residues" evidence="1">
    <location>
        <begin position="493"/>
        <end position="502"/>
    </location>
</feature>
<organism evidence="2 3">
    <name type="scientific">Pseudocercospora eumusae</name>
    <dbReference type="NCBI Taxonomy" id="321146"/>
    <lineage>
        <taxon>Eukaryota</taxon>
        <taxon>Fungi</taxon>
        <taxon>Dikarya</taxon>
        <taxon>Ascomycota</taxon>
        <taxon>Pezizomycotina</taxon>
        <taxon>Dothideomycetes</taxon>
        <taxon>Dothideomycetidae</taxon>
        <taxon>Mycosphaerellales</taxon>
        <taxon>Mycosphaerellaceae</taxon>
        <taxon>Pseudocercospora</taxon>
    </lineage>
</organism>